<comment type="pathway">
    <text evidence="1 11">Organosulfur biosynthesis; taurine biosynthesis; hypotaurine from L-cysteine: step 1/2.</text>
</comment>
<organism evidence="12 13">
    <name type="scientific">Stegodyphus mimosarum</name>
    <name type="common">African social velvet spider</name>
    <dbReference type="NCBI Taxonomy" id="407821"/>
    <lineage>
        <taxon>Eukaryota</taxon>
        <taxon>Metazoa</taxon>
        <taxon>Ecdysozoa</taxon>
        <taxon>Arthropoda</taxon>
        <taxon>Chelicerata</taxon>
        <taxon>Arachnida</taxon>
        <taxon>Araneae</taxon>
        <taxon>Araneomorphae</taxon>
        <taxon>Entelegynae</taxon>
        <taxon>Eresoidea</taxon>
        <taxon>Eresidae</taxon>
        <taxon>Stegodyphus</taxon>
    </lineage>
</organism>
<evidence type="ECO:0000256" key="3">
    <source>
        <dbReference type="ARBA" id="ARBA00013133"/>
    </source>
</evidence>
<evidence type="ECO:0000256" key="8">
    <source>
        <dbReference type="ARBA" id="ARBA00023004"/>
    </source>
</evidence>
<accession>A0A087TER7</accession>
<reference evidence="12 13" key="1">
    <citation type="submission" date="2013-11" db="EMBL/GenBank/DDBJ databases">
        <title>Genome sequencing of Stegodyphus mimosarum.</title>
        <authorList>
            <person name="Bechsgaard J."/>
        </authorList>
    </citation>
    <scope>NUCLEOTIDE SEQUENCE [LARGE SCALE GENOMIC DNA]</scope>
</reference>
<dbReference type="InterPro" id="IPR014710">
    <property type="entry name" value="RmlC-like_jellyroll"/>
</dbReference>
<dbReference type="UniPathway" id="UPA00012">
    <property type="reaction ID" value="UER00537"/>
</dbReference>
<evidence type="ECO:0000256" key="9">
    <source>
        <dbReference type="PIRSR" id="PIRSR610300-50"/>
    </source>
</evidence>
<dbReference type="InterPro" id="IPR011051">
    <property type="entry name" value="RmlC_Cupin_sf"/>
</dbReference>
<dbReference type="PANTHER" id="PTHR12918">
    <property type="entry name" value="CYSTEINE DIOXYGENASE"/>
    <property type="match status" value="1"/>
</dbReference>
<evidence type="ECO:0000256" key="5">
    <source>
        <dbReference type="ARBA" id="ARBA00022784"/>
    </source>
</evidence>
<evidence type="ECO:0000256" key="7">
    <source>
        <dbReference type="ARBA" id="ARBA00023002"/>
    </source>
</evidence>
<evidence type="ECO:0000313" key="12">
    <source>
        <dbReference type="EMBL" id="KFM63606.1"/>
    </source>
</evidence>
<dbReference type="CDD" id="cd10548">
    <property type="entry name" value="cupin_CDO"/>
    <property type="match status" value="1"/>
</dbReference>
<comment type="similarity">
    <text evidence="2 11">Belongs to the cysteine dioxygenase family.</text>
</comment>
<dbReference type="AlphaFoldDB" id="A0A087TER7"/>
<proteinExistence type="inferred from homology"/>
<dbReference type="GO" id="GO:0042412">
    <property type="term" value="P:taurine biosynthetic process"/>
    <property type="evidence" value="ECO:0007669"/>
    <property type="project" value="UniProtKB-UniRule"/>
</dbReference>
<dbReference type="GO" id="GO:0017172">
    <property type="term" value="F:cysteine dioxygenase activity"/>
    <property type="evidence" value="ECO:0007669"/>
    <property type="project" value="UniProtKB-UniRule"/>
</dbReference>
<dbReference type="EMBL" id="KK114882">
    <property type="protein sequence ID" value="KFM63606.1"/>
    <property type="molecule type" value="Genomic_DNA"/>
</dbReference>
<dbReference type="PANTHER" id="PTHR12918:SF1">
    <property type="entry name" value="CYSTEINE DIOXYGENASE TYPE 1"/>
    <property type="match status" value="1"/>
</dbReference>
<dbReference type="Gene3D" id="2.60.120.10">
    <property type="entry name" value="Jelly Rolls"/>
    <property type="match status" value="1"/>
</dbReference>
<protein>
    <recommendedName>
        <fullName evidence="3 11">Cysteine dioxygenase</fullName>
        <ecNumber evidence="3 11">1.13.11.20</ecNumber>
    </recommendedName>
</protein>
<dbReference type="InterPro" id="IPR010300">
    <property type="entry name" value="CDO_1"/>
</dbReference>
<feature type="non-terminal residue" evidence="12">
    <location>
        <position position="205"/>
    </location>
</feature>
<dbReference type="GO" id="GO:0019448">
    <property type="term" value="P:L-cysteine catabolic process"/>
    <property type="evidence" value="ECO:0007669"/>
    <property type="project" value="TreeGrafter"/>
</dbReference>
<dbReference type="SUPFAM" id="SSF51182">
    <property type="entry name" value="RmlC-like cupins"/>
    <property type="match status" value="1"/>
</dbReference>
<evidence type="ECO:0000256" key="6">
    <source>
        <dbReference type="ARBA" id="ARBA00022964"/>
    </source>
</evidence>
<dbReference type="EC" id="1.13.11.20" evidence="3 11"/>
<comment type="cofactor">
    <cofactor evidence="11">
        <name>Fe cation</name>
        <dbReference type="ChEBI" id="CHEBI:24875"/>
    </cofactor>
    <text evidence="11">Binds 1 Fe cation per subunit.</text>
</comment>
<comment type="catalytic activity">
    <reaction evidence="11">
        <text>L-cysteine + O2 = 3-sulfino-L-alanine + H(+)</text>
        <dbReference type="Rhea" id="RHEA:20441"/>
        <dbReference type="ChEBI" id="CHEBI:15378"/>
        <dbReference type="ChEBI" id="CHEBI:15379"/>
        <dbReference type="ChEBI" id="CHEBI:35235"/>
        <dbReference type="ChEBI" id="CHEBI:61085"/>
        <dbReference type="EC" id="1.13.11.20"/>
    </reaction>
</comment>
<evidence type="ECO:0000313" key="13">
    <source>
        <dbReference type="Proteomes" id="UP000054359"/>
    </source>
</evidence>
<feature type="binding site" evidence="10">
    <location>
        <position position="83"/>
    </location>
    <ligand>
        <name>Fe cation</name>
        <dbReference type="ChEBI" id="CHEBI:24875"/>
        <note>catalytic</note>
    </ligand>
</feature>
<keyword evidence="6 11" id="KW-0223">Dioxygenase</keyword>
<dbReference type="OMA" id="YTENQVT"/>
<evidence type="ECO:0000256" key="11">
    <source>
        <dbReference type="RuleBase" id="RU366010"/>
    </source>
</evidence>
<keyword evidence="13" id="KW-1185">Reference proteome</keyword>
<evidence type="ECO:0000256" key="10">
    <source>
        <dbReference type="PIRSR" id="PIRSR610300-51"/>
    </source>
</evidence>
<feature type="binding site" evidence="10">
    <location>
        <position position="136"/>
    </location>
    <ligand>
        <name>Fe cation</name>
        <dbReference type="ChEBI" id="CHEBI:24875"/>
        <note>catalytic</note>
    </ligand>
</feature>
<evidence type="ECO:0000256" key="2">
    <source>
        <dbReference type="ARBA" id="ARBA00006622"/>
    </source>
</evidence>
<dbReference type="Pfam" id="PF05995">
    <property type="entry name" value="CDO_I"/>
    <property type="match status" value="1"/>
</dbReference>
<dbReference type="Proteomes" id="UP000054359">
    <property type="component" value="Unassembled WGS sequence"/>
</dbReference>
<feature type="cross-link" description="3'-(S-cysteinyl)-tyrosine (Cys-Tyr)" evidence="9">
    <location>
        <begin position="90"/>
        <end position="152"/>
    </location>
</feature>
<gene>
    <name evidence="12" type="ORF">X975_06038</name>
</gene>
<keyword evidence="5 9" id="KW-0883">Thioether bond</keyword>
<keyword evidence="7 11" id="KW-0560">Oxidoreductase</keyword>
<dbReference type="GO" id="GO:0008198">
    <property type="term" value="F:ferrous iron binding"/>
    <property type="evidence" value="ECO:0007669"/>
    <property type="project" value="TreeGrafter"/>
</dbReference>
<dbReference type="OrthoDB" id="543511at2759"/>
<dbReference type="STRING" id="407821.A0A087TER7"/>
<keyword evidence="8 10" id="KW-0408">Iron</keyword>
<sequence length="205" mass="23303">MNTWTTYQFKSLISSINEAFQSKDINEASIIQLLSMYESNETDWEMFAKFDDQNYTRNLVDEGNGKYNLMILAWKPGQGSCIHDHAKAKCFVKVLSGTLQEIRYDIPKKGRTFSKIGQYTRERDDVGFIDDSIGVHEMKNDGSEPAVSLHLYTPPFNTCNTFDAETGVATPCEMSYWSIFGKVLPEEESKVSKEAPNEFIKLSCS</sequence>
<evidence type="ECO:0000256" key="4">
    <source>
        <dbReference type="ARBA" id="ARBA00022723"/>
    </source>
</evidence>
<evidence type="ECO:0000256" key="1">
    <source>
        <dbReference type="ARBA" id="ARBA00004759"/>
    </source>
</evidence>
<feature type="binding site" evidence="10">
    <location>
        <position position="85"/>
    </location>
    <ligand>
        <name>Fe cation</name>
        <dbReference type="ChEBI" id="CHEBI:24875"/>
        <note>catalytic</note>
    </ligand>
</feature>
<name>A0A087TER7_STEMI</name>
<keyword evidence="4 10" id="KW-0479">Metal-binding</keyword>